<dbReference type="SUPFAM" id="SSF158544">
    <property type="entry name" value="GspK insert domain-like"/>
    <property type="match status" value="1"/>
</dbReference>
<evidence type="ECO:0000256" key="8">
    <source>
        <dbReference type="ARBA" id="ARBA00022989"/>
    </source>
</evidence>
<keyword evidence="8 10" id="KW-1133">Transmembrane helix</keyword>
<protein>
    <recommendedName>
        <fullName evidence="14">General secretion pathway protein K</fullName>
    </recommendedName>
</protein>
<reference evidence="13" key="1">
    <citation type="submission" date="2018-06" db="EMBL/GenBank/DDBJ databases">
        <authorList>
            <person name="Zhirakovskaya E."/>
        </authorList>
    </citation>
    <scope>NUCLEOTIDE SEQUENCE</scope>
</reference>
<dbReference type="Gene3D" id="3.30.1300.30">
    <property type="entry name" value="GSPII I/J protein-like"/>
    <property type="match status" value="1"/>
</dbReference>
<accession>A0A3B1CYW1</accession>
<feature type="domain" description="T2SS protein K second SAM-like" evidence="11">
    <location>
        <begin position="211"/>
        <end position="259"/>
    </location>
</feature>
<dbReference type="GO" id="GO:0005886">
    <property type="term" value="C:plasma membrane"/>
    <property type="evidence" value="ECO:0007669"/>
    <property type="project" value="UniProtKB-SubCell"/>
</dbReference>
<keyword evidence="5" id="KW-0997">Cell inner membrane</keyword>
<dbReference type="EMBL" id="UOGC01000125">
    <property type="protein sequence ID" value="VAX21797.1"/>
    <property type="molecule type" value="Genomic_DNA"/>
</dbReference>
<evidence type="ECO:0000256" key="2">
    <source>
        <dbReference type="ARBA" id="ARBA00007246"/>
    </source>
</evidence>
<dbReference type="PANTHER" id="PTHR38831">
    <property type="entry name" value="TYPE II SECRETION SYSTEM PROTEIN K"/>
    <property type="match status" value="1"/>
</dbReference>
<gene>
    <name evidence="13" type="ORF">MNBD_NITROSPINAE01-1555</name>
</gene>
<dbReference type="PIRSF" id="PIRSF002786">
    <property type="entry name" value="XcpX"/>
    <property type="match status" value="1"/>
</dbReference>
<dbReference type="Pfam" id="PF21687">
    <property type="entry name" value="T2SSK_1st"/>
    <property type="match status" value="1"/>
</dbReference>
<dbReference type="Pfam" id="PF03934">
    <property type="entry name" value="T2SSK"/>
    <property type="match status" value="1"/>
</dbReference>
<keyword evidence="7" id="KW-0653">Protein transport</keyword>
<evidence type="ECO:0000313" key="13">
    <source>
        <dbReference type="EMBL" id="VAX21797.1"/>
    </source>
</evidence>
<keyword evidence="6 10" id="KW-0812">Transmembrane</keyword>
<dbReference type="GO" id="GO:0009306">
    <property type="term" value="P:protein secretion"/>
    <property type="evidence" value="ECO:0007669"/>
    <property type="project" value="InterPro"/>
</dbReference>
<dbReference type="InterPro" id="IPR045584">
    <property type="entry name" value="Pilin-like"/>
</dbReference>
<organism evidence="13">
    <name type="scientific">hydrothermal vent metagenome</name>
    <dbReference type="NCBI Taxonomy" id="652676"/>
    <lineage>
        <taxon>unclassified sequences</taxon>
        <taxon>metagenomes</taxon>
        <taxon>ecological metagenomes</taxon>
    </lineage>
</organism>
<name>A0A3B1CYW1_9ZZZZ</name>
<dbReference type="InterPro" id="IPR038072">
    <property type="entry name" value="GspK_central_sf"/>
</dbReference>
<dbReference type="AlphaFoldDB" id="A0A3B1CYW1"/>
<sequence length="309" mass="34962">MTRRIMKKQDGAALILTILVISMLTVIVFDFFHSAWTQTALASSYANDTKAFFAIRSGQAVARKVLMEDKRNNINRDSLDEEWAQGSIPLPIGNDYVFISIKDEAGKFNINSMTNARGYHQERRIAIFKRLLEHLKIDSNIADAIIDWLDPGSEPLPGGAEDGYYMTLKKPYRPKNSWIDSIDELYMVKGMTYKIMKKLKPHITAWSAGRINVNTATKAVLMSLDDSMTEELAKGVMLLRLTSPLNKTTDIKKVQGMAPIYPRIALDIAVKSDFYMVESSVTIGENSKSMKAVYKRKANNVKTLYRKIF</sequence>
<dbReference type="SUPFAM" id="SSF54523">
    <property type="entry name" value="Pili subunits"/>
    <property type="match status" value="1"/>
</dbReference>
<evidence type="ECO:0000256" key="7">
    <source>
        <dbReference type="ARBA" id="ARBA00022927"/>
    </source>
</evidence>
<evidence type="ECO:0008006" key="14">
    <source>
        <dbReference type="Google" id="ProtNLM"/>
    </source>
</evidence>
<comment type="subcellular location">
    <subcellularLocation>
        <location evidence="1">Cell inner membrane</location>
    </subcellularLocation>
</comment>
<dbReference type="PANTHER" id="PTHR38831:SF2">
    <property type="entry name" value="TYPE II SECRETION SYSTEM PROTEIN K"/>
    <property type="match status" value="1"/>
</dbReference>
<dbReference type="Gene3D" id="1.10.40.60">
    <property type="entry name" value="EpsJ-like"/>
    <property type="match status" value="2"/>
</dbReference>
<evidence type="ECO:0000256" key="4">
    <source>
        <dbReference type="ARBA" id="ARBA00022475"/>
    </source>
</evidence>
<dbReference type="NCBIfam" id="NF037980">
    <property type="entry name" value="T2SS_GspK"/>
    <property type="match status" value="1"/>
</dbReference>
<evidence type="ECO:0000259" key="12">
    <source>
        <dbReference type="Pfam" id="PF21687"/>
    </source>
</evidence>
<keyword evidence="9 10" id="KW-0472">Membrane</keyword>
<comment type="similarity">
    <text evidence="2">Belongs to the GSP K family.</text>
</comment>
<evidence type="ECO:0000256" key="5">
    <source>
        <dbReference type="ARBA" id="ARBA00022519"/>
    </source>
</evidence>
<evidence type="ECO:0000256" key="10">
    <source>
        <dbReference type="SAM" id="Phobius"/>
    </source>
</evidence>
<dbReference type="InterPro" id="IPR049031">
    <property type="entry name" value="T2SSK_SAM-like_1st"/>
</dbReference>
<dbReference type="InterPro" id="IPR005628">
    <property type="entry name" value="GspK"/>
</dbReference>
<proteinExistence type="inferred from homology"/>
<feature type="transmembrane region" description="Helical" evidence="10">
    <location>
        <begin position="12"/>
        <end position="36"/>
    </location>
</feature>
<keyword evidence="3" id="KW-0813">Transport</keyword>
<evidence type="ECO:0000256" key="9">
    <source>
        <dbReference type="ARBA" id="ARBA00023136"/>
    </source>
</evidence>
<keyword evidence="4" id="KW-1003">Cell membrane</keyword>
<evidence type="ECO:0000259" key="11">
    <source>
        <dbReference type="Pfam" id="PF03934"/>
    </source>
</evidence>
<dbReference type="InterPro" id="IPR049179">
    <property type="entry name" value="T2SSK_SAM-like_2nd"/>
</dbReference>
<evidence type="ECO:0000256" key="6">
    <source>
        <dbReference type="ARBA" id="ARBA00022692"/>
    </source>
</evidence>
<evidence type="ECO:0000256" key="1">
    <source>
        <dbReference type="ARBA" id="ARBA00004533"/>
    </source>
</evidence>
<evidence type="ECO:0000256" key="3">
    <source>
        <dbReference type="ARBA" id="ARBA00022448"/>
    </source>
</evidence>
<feature type="domain" description="T2SS protein K first SAM-like" evidence="12">
    <location>
        <begin position="106"/>
        <end position="206"/>
    </location>
</feature>